<evidence type="ECO:0000313" key="1">
    <source>
        <dbReference type="EMBL" id="KAJ8416094.1"/>
    </source>
</evidence>
<dbReference type="Proteomes" id="UP001221898">
    <property type="component" value="Unassembled WGS sequence"/>
</dbReference>
<comment type="caution">
    <text evidence="1">The sequence shown here is derived from an EMBL/GenBank/DDBJ whole genome shotgun (WGS) entry which is preliminary data.</text>
</comment>
<reference evidence="1" key="1">
    <citation type="journal article" date="2023" name="Science">
        <title>Genome structures resolve the early diversification of teleost fishes.</title>
        <authorList>
            <person name="Parey E."/>
            <person name="Louis A."/>
            <person name="Montfort J."/>
            <person name="Bouchez O."/>
            <person name="Roques C."/>
            <person name="Iampietro C."/>
            <person name="Lluch J."/>
            <person name="Castinel A."/>
            <person name="Donnadieu C."/>
            <person name="Desvignes T."/>
            <person name="Floi Bucao C."/>
            <person name="Jouanno E."/>
            <person name="Wen M."/>
            <person name="Mejri S."/>
            <person name="Dirks R."/>
            <person name="Jansen H."/>
            <person name="Henkel C."/>
            <person name="Chen W.J."/>
            <person name="Zahm M."/>
            <person name="Cabau C."/>
            <person name="Klopp C."/>
            <person name="Thompson A.W."/>
            <person name="Robinson-Rechavi M."/>
            <person name="Braasch I."/>
            <person name="Lecointre G."/>
            <person name="Bobe J."/>
            <person name="Postlethwait J.H."/>
            <person name="Berthelot C."/>
            <person name="Roest Crollius H."/>
            <person name="Guiguen Y."/>
        </authorList>
    </citation>
    <scope>NUCLEOTIDE SEQUENCE</scope>
    <source>
        <strain evidence="1">NC1722</strain>
    </source>
</reference>
<proteinExistence type="predicted"/>
<dbReference type="EMBL" id="JAINUG010000007">
    <property type="protein sequence ID" value="KAJ8416094.1"/>
    <property type="molecule type" value="Genomic_DNA"/>
</dbReference>
<name>A0AAD7T7Z8_9TELE</name>
<evidence type="ECO:0000313" key="2">
    <source>
        <dbReference type="Proteomes" id="UP001221898"/>
    </source>
</evidence>
<dbReference type="AlphaFoldDB" id="A0AAD7T7Z8"/>
<accession>A0AAD7T7Z8</accession>
<sequence>MFFTEHRVGVRNRERKLSITSPHHGNRREEESVGFRLPHVGCLEHLEAVPIGVMTEDGSLAPVMMAAMVKAKEFLIYSRWLFTPGPAML</sequence>
<gene>
    <name evidence="1" type="ORF">AAFF_G00381160</name>
</gene>
<organism evidence="1 2">
    <name type="scientific">Aldrovandia affinis</name>
    <dbReference type="NCBI Taxonomy" id="143900"/>
    <lineage>
        <taxon>Eukaryota</taxon>
        <taxon>Metazoa</taxon>
        <taxon>Chordata</taxon>
        <taxon>Craniata</taxon>
        <taxon>Vertebrata</taxon>
        <taxon>Euteleostomi</taxon>
        <taxon>Actinopterygii</taxon>
        <taxon>Neopterygii</taxon>
        <taxon>Teleostei</taxon>
        <taxon>Notacanthiformes</taxon>
        <taxon>Halosauridae</taxon>
        <taxon>Aldrovandia</taxon>
    </lineage>
</organism>
<protein>
    <submittedName>
        <fullName evidence="1">Uncharacterized protein</fullName>
    </submittedName>
</protein>
<keyword evidence="2" id="KW-1185">Reference proteome</keyword>